<evidence type="ECO:0000256" key="9">
    <source>
        <dbReference type="ARBA" id="ARBA00022840"/>
    </source>
</evidence>
<dbReference type="RefSeq" id="WP_252816348.1">
    <property type="nucleotide sequence ID" value="NZ_JAMXQS010000002.1"/>
</dbReference>
<evidence type="ECO:0000256" key="1">
    <source>
        <dbReference type="ARBA" id="ARBA00001771"/>
    </source>
</evidence>
<keyword evidence="8 12" id="KW-0418">Kinase</keyword>
<evidence type="ECO:0000256" key="10">
    <source>
        <dbReference type="ARBA" id="ARBA00022842"/>
    </source>
</evidence>
<keyword evidence="7" id="KW-0547">Nucleotide-binding</keyword>
<keyword evidence="6" id="KW-0479">Metal-binding</keyword>
<comment type="catalytic activity">
    <reaction evidence="1">
        <text>5-(2-hydroxyethyl)-4-methylthiazole + ATP = 4-methyl-5-(2-phosphooxyethyl)-thiazole + ADP + H(+)</text>
        <dbReference type="Rhea" id="RHEA:24212"/>
        <dbReference type="ChEBI" id="CHEBI:15378"/>
        <dbReference type="ChEBI" id="CHEBI:17957"/>
        <dbReference type="ChEBI" id="CHEBI:30616"/>
        <dbReference type="ChEBI" id="CHEBI:58296"/>
        <dbReference type="ChEBI" id="CHEBI:456216"/>
        <dbReference type="EC" id="2.7.1.50"/>
    </reaction>
</comment>
<keyword evidence="10" id="KW-0460">Magnesium</keyword>
<keyword evidence="5 12" id="KW-0808">Transferase</keyword>
<evidence type="ECO:0000256" key="5">
    <source>
        <dbReference type="ARBA" id="ARBA00022679"/>
    </source>
</evidence>
<comment type="pathway">
    <text evidence="3">Cofactor biosynthesis; thiamine diphosphate biosynthesis; 4-methyl-5-(2-phosphoethyl)-thiazole from 5-(2-hydroxyethyl)-4-methylthiazole: step 1/1.</text>
</comment>
<evidence type="ECO:0000256" key="3">
    <source>
        <dbReference type="ARBA" id="ARBA00004868"/>
    </source>
</evidence>
<evidence type="ECO:0000256" key="6">
    <source>
        <dbReference type="ARBA" id="ARBA00022723"/>
    </source>
</evidence>
<dbReference type="EC" id="2.7.1.50" evidence="4"/>
<evidence type="ECO:0000256" key="8">
    <source>
        <dbReference type="ARBA" id="ARBA00022777"/>
    </source>
</evidence>
<keyword evidence="9" id="KW-0067">ATP-binding</keyword>
<dbReference type="GO" id="GO:0004417">
    <property type="term" value="F:hydroxyethylthiazole kinase activity"/>
    <property type="evidence" value="ECO:0007669"/>
    <property type="project" value="UniProtKB-EC"/>
</dbReference>
<dbReference type="PRINTS" id="PR01099">
    <property type="entry name" value="HYETHTZKNASE"/>
</dbReference>
<keyword evidence="11" id="KW-0784">Thiamine biosynthesis</keyword>
<dbReference type="PIRSF" id="PIRSF000513">
    <property type="entry name" value="Thz_kinase"/>
    <property type="match status" value="1"/>
</dbReference>
<evidence type="ECO:0000256" key="11">
    <source>
        <dbReference type="ARBA" id="ARBA00022977"/>
    </source>
</evidence>
<dbReference type="Proteomes" id="UP001205906">
    <property type="component" value="Unassembled WGS sequence"/>
</dbReference>
<sequence length="243" mass="25353">MSLDTERLAALPARLREKGPRVHCLLNTVAQKLVADGLSALSCVPSMTASVDEVADFTRRADALLVNLGTSTPDMREAITLAVDAATDANRPFVLDPVKAYASPVRRDFALQLMARGPYAVKLNAAERADLRPQPSTRTLVVETGETDRIADGATTALVENGHPWLAIVTATGCLAGALIAAAATVEEDPLHAGTGAMALLGIAAEMAATRSRGPGTFAPELLDALAAIEAGDVRARLRLSHG</sequence>
<organism evidence="12 13">
    <name type="scientific">Mesorhizobium liriopis</name>
    <dbReference type="NCBI Taxonomy" id="2953882"/>
    <lineage>
        <taxon>Bacteria</taxon>
        <taxon>Pseudomonadati</taxon>
        <taxon>Pseudomonadota</taxon>
        <taxon>Alphaproteobacteria</taxon>
        <taxon>Hyphomicrobiales</taxon>
        <taxon>Phyllobacteriaceae</taxon>
        <taxon>Mesorhizobium</taxon>
    </lineage>
</organism>
<dbReference type="Gene3D" id="3.40.1190.20">
    <property type="match status" value="2"/>
</dbReference>
<evidence type="ECO:0000313" key="13">
    <source>
        <dbReference type="Proteomes" id="UP001205906"/>
    </source>
</evidence>
<comment type="cofactor">
    <cofactor evidence="2">
        <name>Mg(2+)</name>
        <dbReference type="ChEBI" id="CHEBI:18420"/>
    </cofactor>
</comment>
<evidence type="ECO:0000256" key="2">
    <source>
        <dbReference type="ARBA" id="ARBA00001946"/>
    </source>
</evidence>
<dbReference type="CDD" id="cd01170">
    <property type="entry name" value="THZ_kinase"/>
    <property type="match status" value="1"/>
</dbReference>
<reference evidence="12 13" key="1">
    <citation type="submission" date="2022-06" db="EMBL/GenBank/DDBJ databases">
        <title>Mesorhizobium sp. strain RP14 Genome sequencing and assembly.</title>
        <authorList>
            <person name="Kim I."/>
        </authorList>
    </citation>
    <scope>NUCLEOTIDE SEQUENCE [LARGE SCALE GENOMIC DNA]</scope>
    <source>
        <strain evidence="13">RP14(2022)</strain>
    </source>
</reference>
<evidence type="ECO:0000313" key="12">
    <source>
        <dbReference type="EMBL" id="MCO6049020.1"/>
    </source>
</evidence>
<dbReference type="InterPro" id="IPR000417">
    <property type="entry name" value="Hyethyz_kinase"/>
</dbReference>
<dbReference type="EMBL" id="JAMXQS010000002">
    <property type="protein sequence ID" value="MCO6049020.1"/>
    <property type="molecule type" value="Genomic_DNA"/>
</dbReference>
<protein>
    <recommendedName>
        <fullName evidence="4">hydroxyethylthiazole kinase</fullName>
        <ecNumber evidence="4">2.7.1.50</ecNumber>
    </recommendedName>
</protein>
<dbReference type="SUPFAM" id="SSF53613">
    <property type="entry name" value="Ribokinase-like"/>
    <property type="match status" value="1"/>
</dbReference>
<proteinExistence type="predicted"/>
<evidence type="ECO:0000256" key="7">
    <source>
        <dbReference type="ARBA" id="ARBA00022741"/>
    </source>
</evidence>
<accession>A0ABT1C2G6</accession>
<dbReference type="Pfam" id="PF02110">
    <property type="entry name" value="HK"/>
    <property type="match status" value="2"/>
</dbReference>
<evidence type="ECO:0000256" key="4">
    <source>
        <dbReference type="ARBA" id="ARBA00012129"/>
    </source>
</evidence>
<dbReference type="InterPro" id="IPR029056">
    <property type="entry name" value="Ribokinase-like"/>
</dbReference>
<name>A0ABT1C2G6_9HYPH</name>
<comment type="caution">
    <text evidence="12">The sequence shown here is derived from an EMBL/GenBank/DDBJ whole genome shotgun (WGS) entry which is preliminary data.</text>
</comment>
<keyword evidence="13" id="KW-1185">Reference proteome</keyword>
<gene>
    <name evidence="12" type="ORF">NGM99_04345</name>
</gene>